<evidence type="ECO:0000313" key="1">
    <source>
        <dbReference type="EMBL" id="HHI89191.1"/>
    </source>
</evidence>
<sequence>MLSDRIGMSRNVKRNVRTPPSVRKHGLSAVLLLLIIVFSVWAWLNFTARHKPVPLPKVETALPENAPVEKAEKVEKLPDLLAEDNIPPDVNPTETVKLAGEMDEKPKREVRKPVKMPVIITGQSLKKRREITNYTPLPPAPFAGLSRMSAYGAVPSPDKNGRTPFRAYAKSFTPDKNRRYISLVVGGLGLNPQLTRRAISELPGPITLSFAANAPGLQGWIDKARAHGHEVLIELPMEESPDVERPLSVQQGKVSNLKHLDYHLSRAQGYFAVTNYGGDALVQNETALAPIIKALKDDGLGFVYDGGIKNSRVLPLAKRIGLPALSGDLYLDEDKQDIVSVFEHITKLFEDSYEHVPVGMGFAYPGTIDGIISWLSVKPESQGIAPVSFAIKTR</sequence>
<dbReference type="Pfam" id="PF04748">
    <property type="entry name" value="Polysacc_deac_2"/>
    <property type="match status" value="1"/>
</dbReference>
<dbReference type="PANTHER" id="PTHR30105:SF2">
    <property type="entry name" value="DIVERGENT POLYSACCHARIDE DEACETYLASE SUPERFAMILY"/>
    <property type="match status" value="1"/>
</dbReference>
<dbReference type="CDD" id="cd10936">
    <property type="entry name" value="CE4_DAC2"/>
    <property type="match status" value="1"/>
</dbReference>
<dbReference type="InterPro" id="IPR011330">
    <property type="entry name" value="Glyco_hydro/deAcase_b/a-brl"/>
</dbReference>
<dbReference type="SUPFAM" id="SSF88713">
    <property type="entry name" value="Glycoside hydrolase/deacetylase"/>
    <property type="match status" value="1"/>
</dbReference>
<dbReference type="AlphaFoldDB" id="A0A7V5U1H8"/>
<comment type="caution">
    <text evidence="1">The sequence shown here is derived from an EMBL/GenBank/DDBJ whole genome shotgun (WGS) entry which is preliminary data.</text>
</comment>
<gene>
    <name evidence="1" type="ORF">ENK01_04475</name>
</gene>
<accession>A0A7V5U1H8</accession>
<dbReference type="InterPro" id="IPR006837">
    <property type="entry name" value="Divergent_DAC"/>
</dbReference>
<dbReference type="EMBL" id="DROP01000299">
    <property type="protein sequence ID" value="HHI89191.1"/>
    <property type="molecule type" value="Genomic_DNA"/>
</dbReference>
<protein>
    <submittedName>
        <fullName evidence="1">Divergent polysaccharide deacetylase family protein</fullName>
    </submittedName>
</protein>
<proteinExistence type="predicted"/>
<name>A0A7V5U1H8_9PROT</name>
<dbReference type="Gene3D" id="3.20.20.370">
    <property type="entry name" value="Glycoside hydrolase/deacetylase"/>
    <property type="match status" value="1"/>
</dbReference>
<dbReference type="GO" id="GO:0005975">
    <property type="term" value="P:carbohydrate metabolic process"/>
    <property type="evidence" value="ECO:0007669"/>
    <property type="project" value="InterPro"/>
</dbReference>
<reference evidence="1" key="1">
    <citation type="journal article" date="2020" name="mSystems">
        <title>Genome- and Community-Level Interaction Insights into Carbon Utilization and Element Cycling Functions of Hydrothermarchaeota in Hydrothermal Sediment.</title>
        <authorList>
            <person name="Zhou Z."/>
            <person name="Liu Y."/>
            <person name="Xu W."/>
            <person name="Pan J."/>
            <person name="Luo Z.H."/>
            <person name="Li M."/>
        </authorList>
    </citation>
    <scope>NUCLEOTIDE SEQUENCE [LARGE SCALE GENOMIC DNA]</scope>
    <source>
        <strain evidence="1">HyVt-538</strain>
    </source>
</reference>
<dbReference type="Proteomes" id="UP000885806">
    <property type="component" value="Unassembled WGS sequence"/>
</dbReference>
<organism evidence="1">
    <name type="scientific">Hellea balneolensis</name>
    <dbReference type="NCBI Taxonomy" id="287478"/>
    <lineage>
        <taxon>Bacteria</taxon>
        <taxon>Pseudomonadati</taxon>
        <taxon>Pseudomonadota</taxon>
        <taxon>Alphaproteobacteria</taxon>
        <taxon>Maricaulales</taxon>
        <taxon>Robiginitomaculaceae</taxon>
        <taxon>Hellea</taxon>
    </lineage>
</organism>
<dbReference type="PANTHER" id="PTHR30105">
    <property type="entry name" value="UNCHARACTERIZED YIBQ-RELATED"/>
    <property type="match status" value="1"/>
</dbReference>